<evidence type="ECO:0000259" key="4">
    <source>
        <dbReference type="Pfam" id="PF17836"/>
    </source>
</evidence>
<feature type="binding site" evidence="3">
    <location>
        <begin position="7"/>
        <end position="9"/>
    </location>
    <ligand>
        <name>substrate</name>
    </ligand>
</feature>
<dbReference type="PANTHER" id="PTHR43300:SF7">
    <property type="entry name" value="UDP-N-ACETYLBACILLOSAMINE N-ACETYLTRANSFERASE"/>
    <property type="match status" value="1"/>
</dbReference>
<feature type="binding site" evidence="3">
    <location>
        <begin position="29"/>
        <end position="30"/>
    </location>
    <ligand>
        <name>substrate</name>
    </ligand>
</feature>
<keyword evidence="5" id="KW-0012">Acyltransferase</keyword>
<comment type="similarity">
    <text evidence="1">Belongs to the transferase hexapeptide repeat family.</text>
</comment>
<feature type="binding site" evidence="3">
    <location>
        <position position="134"/>
    </location>
    <ligand>
        <name>acetyl-CoA</name>
        <dbReference type="ChEBI" id="CHEBI:57288"/>
    </ligand>
</feature>
<dbReference type="Gene3D" id="3.40.50.20">
    <property type="match status" value="1"/>
</dbReference>
<sequence>MLLYGASGHAKVIITCLRAQRGFVTAIFDDDPAKTALWQVPVIGTYDPTHLPTEELIVAIGDNAIRRRIAGQLRHAFGQTIHPSALVDASVQVGEGSVVLQGAILQADARVGRHVIINTGAHVDHDCRLDDFVHVAPGATLCGNVQVGEGTLVGAGSVVAPNLRIGRECVVAAGSVVTTSLPDYATVRGNPARIVKIRQP</sequence>
<dbReference type="GO" id="GO:0016746">
    <property type="term" value="F:acyltransferase activity"/>
    <property type="evidence" value="ECO:0007669"/>
    <property type="project" value="UniProtKB-KW"/>
</dbReference>
<feature type="active site" description="Proton acceptor" evidence="2">
    <location>
        <position position="125"/>
    </location>
</feature>
<dbReference type="Gene3D" id="2.160.10.10">
    <property type="entry name" value="Hexapeptide repeat proteins"/>
    <property type="match status" value="1"/>
</dbReference>
<feature type="binding site" evidence="3">
    <location>
        <position position="61"/>
    </location>
    <ligand>
        <name>substrate</name>
    </ligand>
</feature>
<organism evidence="5 6">
    <name type="scientific">Rhabdobacter roseus</name>
    <dbReference type="NCBI Taxonomy" id="1655419"/>
    <lineage>
        <taxon>Bacteria</taxon>
        <taxon>Pseudomonadati</taxon>
        <taxon>Bacteroidota</taxon>
        <taxon>Cytophagia</taxon>
        <taxon>Cytophagales</taxon>
        <taxon>Cytophagaceae</taxon>
        <taxon>Rhabdobacter</taxon>
    </lineage>
</organism>
<comment type="caution">
    <text evidence="5">The sequence shown here is derived from an EMBL/GenBank/DDBJ whole genome shotgun (WGS) entry which is preliminary data.</text>
</comment>
<dbReference type="InterPro" id="IPR050179">
    <property type="entry name" value="Trans_hexapeptide_repeat"/>
</dbReference>
<keyword evidence="6" id="KW-1185">Reference proteome</keyword>
<gene>
    <name evidence="5" type="ORF">HNQ92_003007</name>
</gene>
<proteinExistence type="inferred from homology"/>
<evidence type="ECO:0000313" key="6">
    <source>
        <dbReference type="Proteomes" id="UP000557307"/>
    </source>
</evidence>
<evidence type="ECO:0000256" key="3">
    <source>
        <dbReference type="PIRSR" id="PIRSR620019-2"/>
    </source>
</evidence>
<dbReference type="SUPFAM" id="SSF51161">
    <property type="entry name" value="Trimeric LpxA-like enzymes"/>
    <property type="match status" value="1"/>
</dbReference>
<dbReference type="EMBL" id="JACHGF010000004">
    <property type="protein sequence ID" value="MBB5284859.1"/>
    <property type="molecule type" value="Genomic_DNA"/>
</dbReference>
<protein>
    <submittedName>
        <fullName evidence="5">Sugar O-acyltransferase (Sialic acid O-acetyltransferase NeuD family)</fullName>
    </submittedName>
</protein>
<dbReference type="Pfam" id="PF17836">
    <property type="entry name" value="PglD_N"/>
    <property type="match status" value="1"/>
</dbReference>
<keyword evidence="5" id="KW-0808">Transferase</keyword>
<dbReference type="InterPro" id="IPR020019">
    <property type="entry name" value="AcTrfase_PglD-like"/>
</dbReference>
<feature type="site" description="Increases basicity of active site His" evidence="2">
    <location>
        <position position="126"/>
    </location>
</feature>
<dbReference type="InterPro" id="IPR041561">
    <property type="entry name" value="PglD_N"/>
</dbReference>
<dbReference type="RefSeq" id="WP_184174812.1">
    <property type="nucleotide sequence ID" value="NZ_JACHGF010000004.1"/>
</dbReference>
<accession>A0A840TZ04</accession>
<evidence type="ECO:0000256" key="2">
    <source>
        <dbReference type="PIRSR" id="PIRSR620019-1"/>
    </source>
</evidence>
<dbReference type="InterPro" id="IPR011004">
    <property type="entry name" value="Trimer_LpxA-like_sf"/>
</dbReference>
<feature type="domain" description="PglD N-terminal" evidence="4">
    <location>
        <begin position="2"/>
        <end position="72"/>
    </location>
</feature>
<evidence type="ECO:0000313" key="5">
    <source>
        <dbReference type="EMBL" id="MBB5284859.1"/>
    </source>
</evidence>
<evidence type="ECO:0000256" key="1">
    <source>
        <dbReference type="ARBA" id="ARBA00007274"/>
    </source>
</evidence>
<dbReference type="Pfam" id="PF00132">
    <property type="entry name" value="Hexapep"/>
    <property type="match status" value="1"/>
</dbReference>
<reference evidence="5 6" key="1">
    <citation type="submission" date="2020-08" db="EMBL/GenBank/DDBJ databases">
        <title>Genomic Encyclopedia of Type Strains, Phase IV (KMG-IV): sequencing the most valuable type-strain genomes for metagenomic binning, comparative biology and taxonomic classification.</title>
        <authorList>
            <person name="Goeker M."/>
        </authorList>
    </citation>
    <scope>NUCLEOTIDE SEQUENCE [LARGE SCALE GENOMIC DNA]</scope>
    <source>
        <strain evidence="5 6">DSM 105074</strain>
    </source>
</reference>
<dbReference type="CDD" id="cd03360">
    <property type="entry name" value="LbH_AT_putative"/>
    <property type="match status" value="1"/>
</dbReference>
<name>A0A840TZ04_9BACT</name>
<dbReference type="AlphaFoldDB" id="A0A840TZ04"/>
<dbReference type="NCBIfam" id="TIGR03570">
    <property type="entry name" value="NeuD_NnaD"/>
    <property type="match status" value="1"/>
</dbReference>
<dbReference type="InterPro" id="IPR001451">
    <property type="entry name" value="Hexapep"/>
</dbReference>
<dbReference type="Proteomes" id="UP000557307">
    <property type="component" value="Unassembled WGS sequence"/>
</dbReference>
<dbReference type="PANTHER" id="PTHR43300">
    <property type="entry name" value="ACETYLTRANSFERASE"/>
    <property type="match status" value="1"/>
</dbReference>